<feature type="domain" description="Gamma-butyrobetaine hydroxylase-like N-terminal" evidence="9">
    <location>
        <begin position="75"/>
        <end position="144"/>
    </location>
</feature>
<name>A0A0F8UCP7_9EURO</name>
<dbReference type="Pfam" id="PF02668">
    <property type="entry name" value="TauD"/>
    <property type="match status" value="1"/>
</dbReference>
<comment type="similarity">
    <text evidence="2">Belongs to the gamma-BBH/TMLD family.</text>
</comment>
<dbReference type="InterPro" id="IPR042098">
    <property type="entry name" value="TauD-like_sf"/>
</dbReference>
<keyword evidence="5" id="KW-0560">Oxidoreductase</keyword>
<feature type="compositionally biased region" description="Polar residues" evidence="7">
    <location>
        <begin position="56"/>
        <end position="66"/>
    </location>
</feature>
<evidence type="ECO:0000256" key="4">
    <source>
        <dbReference type="ARBA" id="ARBA00022964"/>
    </source>
</evidence>
<dbReference type="Proteomes" id="UP000034291">
    <property type="component" value="Unassembled WGS sequence"/>
</dbReference>
<dbReference type="OrthoDB" id="406634at2759"/>
<feature type="region of interest" description="Disordered" evidence="7">
    <location>
        <begin position="34"/>
        <end position="68"/>
    </location>
</feature>
<evidence type="ECO:0000259" key="8">
    <source>
        <dbReference type="Pfam" id="PF02668"/>
    </source>
</evidence>
<dbReference type="Pfam" id="PF06155">
    <property type="entry name" value="GBBH-like_N"/>
    <property type="match status" value="1"/>
</dbReference>
<protein>
    <recommendedName>
        <fullName evidence="12">Gamma-butyrobetaine hydroxylase subfamily</fullName>
    </recommendedName>
</protein>
<evidence type="ECO:0000256" key="2">
    <source>
        <dbReference type="ARBA" id="ARBA00008654"/>
    </source>
</evidence>
<reference evidence="10 11" key="1">
    <citation type="submission" date="2015-02" db="EMBL/GenBank/DDBJ databases">
        <title>Draft Genome Sequences of Two Closely-Related Aflatoxigenic Aspergillus Species Obtained from the Cote d'Ivoire.</title>
        <authorList>
            <person name="Moore G.G."/>
            <person name="Beltz S.B."/>
            <person name="Mack B.M."/>
        </authorList>
    </citation>
    <scope>NUCLEOTIDE SEQUENCE [LARGE SCALE GENOMIC DNA]</scope>
    <source>
        <strain evidence="10 11">SRRC1468</strain>
    </source>
</reference>
<evidence type="ECO:0000256" key="7">
    <source>
        <dbReference type="SAM" id="MobiDB-lite"/>
    </source>
</evidence>
<keyword evidence="4" id="KW-0223">Dioxygenase</keyword>
<dbReference type="GO" id="GO:0016706">
    <property type="term" value="F:2-oxoglutarate-dependent dioxygenase activity"/>
    <property type="evidence" value="ECO:0007669"/>
    <property type="project" value="UniProtKB-ARBA"/>
</dbReference>
<dbReference type="InterPro" id="IPR010376">
    <property type="entry name" value="GBBH-like_N"/>
</dbReference>
<dbReference type="Gene3D" id="3.30.2020.30">
    <property type="match status" value="1"/>
</dbReference>
<dbReference type="CDD" id="cd00250">
    <property type="entry name" value="CAS_like"/>
    <property type="match status" value="1"/>
</dbReference>
<gene>
    <name evidence="10" type="ORF">ARAM_007006</name>
</gene>
<organism evidence="10 11">
    <name type="scientific">Aspergillus rambellii</name>
    <dbReference type="NCBI Taxonomy" id="308745"/>
    <lineage>
        <taxon>Eukaryota</taxon>
        <taxon>Fungi</taxon>
        <taxon>Dikarya</taxon>
        <taxon>Ascomycota</taxon>
        <taxon>Pezizomycotina</taxon>
        <taxon>Eurotiomycetes</taxon>
        <taxon>Eurotiomycetidae</taxon>
        <taxon>Eurotiales</taxon>
        <taxon>Aspergillaceae</taxon>
        <taxon>Aspergillus</taxon>
        <taxon>Aspergillus subgen. Nidulantes</taxon>
    </lineage>
</organism>
<dbReference type="EMBL" id="JZBS01002724">
    <property type="protein sequence ID" value="KKK17529.1"/>
    <property type="molecule type" value="Genomic_DNA"/>
</dbReference>
<dbReference type="GO" id="GO:0005739">
    <property type="term" value="C:mitochondrion"/>
    <property type="evidence" value="ECO:0007669"/>
    <property type="project" value="TreeGrafter"/>
</dbReference>
<dbReference type="InterPro" id="IPR003819">
    <property type="entry name" value="TauD/TfdA-like"/>
</dbReference>
<comment type="caution">
    <text evidence="10">The sequence shown here is derived from an EMBL/GenBank/DDBJ whole genome shotgun (WGS) entry which is preliminary data.</text>
</comment>
<keyword evidence="11" id="KW-1185">Reference proteome</keyword>
<dbReference type="AlphaFoldDB" id="A0A0F8UCP7"/>
<dbReference type="PANTHER" id="PTHR10696:SF25">
    <property type="entry name" value="OXIDOREDUCTASE AIM17-RELATED"/>
    <property type="match status" value="1"/>
</dbReference>
<evidence type="ECO:0000256" key="3">
    <source>
        <dbReference type="ARBA" id="ARBA00022723"/>
    </source>
</evidence>
<dbReference type="InterPro" id="IPR050411">
    <property type="entry name" value="AlphaKG_dependent_hydroxylases"/>
</dbReference>
<dbReference type="InterPro" id="IPR038492">
    <property type="entry name" value="GBBH-like_N_sf"/>
</dbReference>
<sequence>MARLLRAPFQLRRLVTPFPSLLYRCRYSTQVGPESFVPGHNTTTTTTGTPEIDPPSRNQTPESSKTAGEWTSFRMEETALRVTTTGSKFSVIRYPVLRDACKCPRCVDVHSKQRNFRTSDIDPFIRARELKWDGESLQVTWDNDIPDLGRDHVSTFTLDQLQTPSEHHRRVDGFSNRGRQLWGKERMQAQQHWITFEEYMQDGKPFARAMRELARVGLLFVKDIPDSREMVEKIGQRMGPIRNTFYGSSWDVRKVPEAKNVAYTSQFLGFHMDLMYMNEPPGFQLLHCLRNSCEGGESLFADTFKVANDMFTSSRTEYETLAETWLNYEYLHKDHAYSNSWPVFETQKLRHGKRPIVHVNYSPPFQAPLGYLKRKSPGEIKAKLAALKSFAHRLEEEKNIFELKLKPGECVIFENRRIVHARRQFNTAEGERWLAGTYVDEDAVISRWRTLRAQDPTTWKTGDLGSSELEDPNKQ</sequence>
<evidence type="ECO:0000313" key="11">
    <source>
        <dbReference type="Proteomes" id="UP000034291"/>
    </source>
</evidence>
<evidence type="ECO:0000259" key="9">
    <source>
        <dbReference type="Pfam" id="PF06155"/>
    </source>
</evidence>
<dbReference type="STRING" id="308745.A0A0F8UCP7"/>
<evidence type="ECO:0000256" key="5">
    <source>
        <dbReference type="ARBA" id="ARBA00023002"/>
    </source>
</evidence>
<dbReference type="GO" id="GO:0045329">
    <property type="term" value="P:carnitine biosynthetic process"/>
    <property type="evidence" value="ECO:0007669"/>
    <property type="project" value="TreeGrafter"/>
</dbReference>
<comment type="cofactor">
    <cofactor evidence="1">
        <name>Fe(2+)</name>
        <dbReference type="ChEBI" id="CHEBI:29033"/>
    </cofactor>
</comment>
<dbReference type="PANTHER" id="PTHR10696">
    <property type="entry name" value="GAMMA-BUTYROBETAINE HYDROXYLASE-RELATED"/>
    <property type="match status" value="1"/>
</dbReference>
<keyword evidence="6" id="KW-0408">Iron</keyword>
<evidence type="ECO:0008006" key="12">
    <source>
        <dbReference type="Google" id="ProtNLM"/>
    </source>
</evidence>
<evidence type="ECO:0000256" key="6">
    <source>
        <dbReference type="ARBA" id="ARBA00023004"/>
    </source>
</evidence>
<dbReference type="GO" id="GO:0046872">
    <property type="term" value="F:metal ion binding"/>
    <property type="evidence" value="ECO:0007669"/>
    <property type="project" value="UniProtKB-KW"/>
</dbReference>
<dbReference type="SUPFAM" id="SSF51197">
    <property type="entry name" value="Clavaminate synthase-like"/>
    <property type="match status" value="1"/>
</dbReference>
<feature type="domain" description="TauD/TfdA-like" evidence="8">
    <location>
        <begin position="193"/>
        <end position="438"/>
    </location>
</feature>
<evidence type="ECO:0000256" key="1">
    <source>
        <dbReference type="ARBA" id="ARBA00001954"/>
    </source>
</evidence>
<evidence type="ECO:0000313" key="10">
    <source>
        <dbReference type="EMBL" id="KKK17529.1"/>
    </source>
</evidence>
<accession>A0A0F8UCP7</accession>
<keyword evidence="3" id="KW-0479">Metal-binding</keyword>
<dbReference type="Gene3D" id="3.60.130.10">
    <property type="entry name" value="Clavaminate synthase-like"/>
    <property type="match status" value="1"/>
</dbReference>
<proteinExistence type="inferred from homology"/>